<protein>
    <recommendedName>
        <fullName evidence="3">DUF4145 domain-containing protein</fullName>
    </recommendedName>
</protein>
<accession>A0AAE5H619</accession>
<organism evidence="1 2">
    <name type="scientific">Clostridium beijerinckii</name>
    <name type="common">Clostridium MP</name>
    <dbReference type="NCBI Taxonomy" id="1520"/>
    <lineage>
        <taxon>Bacteria</taxon>
        <taxon>Bacillati</taxon>
        <taxon>Bacillota</taxon>
        <taxon>Clostridia</taxon>
        <taxon>Eubacteriales</taxon>
        <taxon>Clostridiaceae</taxon>
        <taxon>Clostridium</taxon>
    </lineage>
</organism>
<dbReference type="Gene3D" id="1.20.120.330">
    <property type="entry name" value="Nucleotidyltransferases domain 2"/>
    <property type="match status" value="1"/>
</dbReference>
<evidence type="ECO:0000313" key="2">
    <source>
        <dbReference type="Proteomes" id="UP000822184"/>
    </source>
</evidence>
<evidence type="ECO:0000313" key="1">
    <source>
        <dbReference type="EMBL" id="NSB15178.1"/>
    </source>
</evidence>
<name>A0AAE5H619_CLOBE</name>
<proteinExistence type="predicted"/>
<dbReference type="RefSeq" id="WP_077856666.1">
    <property type="nucleotide sequence ID" value="NZ_JABTDW010000001.1"/>
</dbReference>
<sequence>MNSKYGQIKKEIEALIRNGEELYDFIEKGNAKFNLNYQQWYSKSLEVIRQLVPNRLEDFKFFYRNEKGRHQSYPEKDINDFLSEEGIPHQFISVKVSQQVNILKSAYERLDSVLYEIKNIVQADIFDSEIESARYLFKLGFLRAAGAMCGVIIEKHSETVCSDHNLKISKKEPTISDYNDSLKKSEIIKTEIWRFVQRMGDLRNLCDHNKKEEPTKENVIDLIDGTDKIIKSIF</sequence>
<dbReference type="Proteomes" id="UP000822184">
    <property type="component" value="Unassembled WGS sequence"/>
</dbReference>
<reference evidence="1" key="1">
    <citation type="submission" date="2020-06" db="EMBL/GenBank/DDBJ databases">
        <title>Genomic insights into acetone-butanol-ethanol (ABE) fermentation by sequencing solventogenic clostridia strains.</title>
        <authorList>
            <person name="Brown S."/>
        </authorList>
    </citation>
    <scope>NUCLEOTIDE SEQUENCE</scope>
    <source>
        <strain evidence="1">DJ123</strain>
    </source>
</reference>
<dbReference type="AlphaFoldDB" id="A0AAE5H619"/>
<comment type="caution">
    <text evidence="1">The sequence shown here is derived from an EMBL/GenBank/DDBJ whole genome shotgun (WGS) entry which is preliminary data.</text>
</comment>
<evidence type="ECO:0008006" key="3">
    <source>
        <dbReference type="Google" id="ProtNLM"/>
    </source>
</evidence>
<gene>
    <name evidence="1" type="ORF">BCD95_003437</name>
</gene>
<dbReference type="EMBL" id="JABTDW010000001">
    <property type="protein sequence ID" value="NSB15178.1"/>
    <property type="molecule type" value="Genomic_DNA"/>
</dbReference>